<name>A0A645CPX8_9ZZZZ</name>
<dbReference type="EMBL" id="VSSQ01029011">
    <property type="protein sequence ID" value="MPM78955.1"/>
    <property type="molecule type" value="Genomic_DNA"/>
</dbReference>
<proteinExistence type="predicted"/>
<keyword evidence="4" id="KW-0788">Thiol protease</keyword>
<dbReference type="InterPro" id="IPR036764">
    <property type="entry name" value="Peptidase_Prp_sf"/>
</dbReference>
<dbReference type="Gene3D" id="3.30.70.1490">
    <property type="entry name" value="Cysteine protease Prp"/>
    <property type="match status" value="1"/>
</dbReference>
<keyword evidence="2" id="KW-0645">Protease</keyword>
<evidence type="ECO:0000256" key="4">
    <source>
        <dbReference type="ARBA" id="ARBA00022807"/>
    </source>
</evidence>
<reference evidence="5" key="1">
    <citation type="submission" date="2019-08" db="EMBL/GenBank/DDBJ databases">
        <authorList>
            <person name="Kucharzyk K."/>
            <person name="Murdoch R.W."/>
            <person name="Higgins S."/>
            <person name="Loffler F."/>
        </authorList>
    </citation>
    <scope>NUCLEOTIDE SEQUENCE</scope>
</reference>
<keyword evidence="3" id="KW-0378">Hydrolase</keyword>
<protein>
    <recommendedName>
        <fullName evidence="6">Ribosomal-processing cysteine protease Prp</fullName>
    </recommendedName>
</protein>
<keyword evidence="1" id="KW-0690">Ribosome biogenesis</keyword>
<dbReference type="AlphaFoldDB" id="A0A645CPX8"/>
<organism evidence="5">
    <name type="scientific">bioreactor metagenome</name>
    <dbReference type="NCBI Taxonomy" id="1076179"/>
    <lineage>
        <taxon>unclassified sequences</taxon>
        <taxon>metagenomes</taxon>
        <taxon>ecological metagenomes</taxon>
    </lineage>
</organism>
<dbReference type="SUPFAM" id="SSF118010">
    <property type="entry name" value="TM1457-like"/>
    <property type="match status" value="1"/>
</dbReference>
<dbReference type="GO" id="GO:0042254">
    <property type="term" value="P:ribosome biogenesis"/>
    <property type="evidence" value="ECO:0007669"/>
    <property type="project" value="UniProtKB-KW"/>
</dbReference>
<evidence type="ECO:0008006" key="6">
    <source>
        <dbReference type="Google" id="ProtNLM"/>
    </source>
</evidence>
<evidence type="ECO:0000256" key="1">
    <source>
        <dbReference type="ARBA" id="ARBA00022517"/>
    </source>
</evidence>
<evidence type="ECO:0000256" key="2">
    <source>
        <dbReference type="ARBA" id="ARBA00022670"/>
    </source>
</evidence>
<gene>
    <name evidence="5" type="ORF">SDC9_125970</name>
</gene>
<accession>A0A645CPX8</accession>
<dbReference type="InterPro" id="IPR007422">
    <property type="entry name" value="Peptidase_Prp"/>
</dbReference>
<dbReference type="GO" id="GO:0008234">
    <property type="term" value="F:cysteine-type peptidase activity"/>
    <property type="evidence" value="ECO:0007669"/>
    <property type="project" value="UniProtKB-KW"/>
</dbReference>
<sequence>MITATFRHYGDGKIRGFELRGHSGLAEAGADILCAAVSAMAMLVINTSTGIFGAAAETKQDETIPLLIFALAAPAENEAVYGVLTGFYDQLRALSEDHPKNLRVKSDI</sequence>
<evidence type="ECO:0000313" key="5">
    <source>
        <dbReference type="EMBL" id="MPM78955.1"/>
    </source>
</evidence>
<dbReference type="PANTHER" id="PTHR39178:SF1">
    <property type="entry name" value="RIBOSOMAL-PROCESSING CYSTEINE PROTEASE PRP"/>
    <property type="match status" value="1"/>
</dbReference>
<evidence type="ECO:0000256" key="3">
    <source>
        <dbReference type="ARBA" id="ARBA00022801"/>
    </source>
</evidence>
<comment type="caution">
    <text evidence="5">The sequence shown here is derived from an EMBL/GenBank/DDBJ whole genome shotgun (WGS) entry which is preliminary data.</text>
</comment>
<dbReference type="PANTHER" id="PTHR39178">
    <property type="entry name" value="HYPOTHETICAL RIBOSOME-ASSOCIATED PROTEIN"/>
    <property type="match status" value="1"/>
</dbReference>
<dbReference type="Pfam" id="PF04327">
    <property type="entry name" value="Peptidase_Prp"/>
    <property type="match status" value="1"/>
</dbReference>
<dbReference type="GO" id="GO:0006508">
    <property type="term" value="P:proteolysis"/>
    <property type="evidence" value="ECO:0007669"/>
    <property type="project" value="UniProtKB-KW"/>
</dbReference>
<dbReference type="CDD" id="cd16332">
    <property type="entry name" value="Prp-like"/>
    <property type="match status" value="1"/>
</dbReference>